<evidence type="ECO:0000259" key="1">
    <source>
        <dbReference type="Pfam" id="PF13649"/>
    </source>
</evidence>
<dbReference type="SUPFAM" id="SSF53335">
    <property type="entry name" value="S-adenosyl-L-methionine-dependent methyltransferases"/>
    <property type="match status" value="1"/>
</dbReference>
<dbReference type="GO" id="GO:0008168">
    <property type="term" value="F:methyltransferase activity"/>
    <property type="evidence" value="ECO:0007669"/>
    <property type="project" value="UniProtKB-KW"/>
</dbReference>
<keyword evidence="3" id="KW-1185">Reference proteome</keyword>
<reference evidence="2 3" key="1">
    <citation type="submission" date="2016-05" db="EMBL/GenBank/DDBJ databases">
        <title>Paenibacillus oryzae. sp. nov., isolated from the rice root.</title>
        <authorList>
            <person name="Zhang J."/>
            <person name="Zhang X."/>
        </authorList>
    </citation>
    <scope>NUCLEOTIDE SEQUENCE [LARGE SCALE GENOMIC DNA]</scope>
    <source>
        <strain evidence="2 3">1DrF-4</strain>
    </source>
</reference>
<dbReference type="EMBL" id="LYPA01000025">
    <property type="protein sequence ID" value="OBR68515.1"/>
    <property type="molecule type" value="Genomic_DNA"/>
</dbReference>
<comment type="caution">
    <text evidence="2">The sequence shown here is derived from an EMBL/GenBank/DDBJ whole genome shotgun (WGS) entry which is preliminary data.</text>
</comment>
<evidence type="ECO:0000313" key="3">
    <source>
        <dbReference type="Proteomes" id="UP000092024"/>
    </source>
</evidence>
<dbReference type="InterPro" id="IPR041698">
    <property type="entry name" value="Methyltransf_25"/>
</dbReference>
<gene>
    <name evidence="2" type="ORF">A7K91_09970</name>
</gene>
<dbReference type="RefSeq" id="WP_068679112.1">
    <property type="nucleotide sequence ID" value="NZ_LYPA01000025.1"/>
</dbReference>
<dbReference type="CDD" id="cd02440">
    <property type="entry name" value="AdoMet_MTases"/>
    <property type="match status" value="1"/>
</dbReference>
<dbReference type="Gene3D" id="3.40.50.150">
    <property type="entry name" value="Vaccinia Virus protein VP39"/>
    <property type="match status" value="1"/>
</dbReference>
<name>A0A1A5YSY2_9BACL</name>
<evidence type="ECO:0000313" key="2">
    <source>
        <dbReference type="EMBL" id="OBR68515.1"/>
    </source>
</evidence>
<organism evidence="2 3">
    <name type="scientific">Paenibacillus oryzae</name>
    <dbReference type="NCBI Taxonomy" id="1844972"/>
    <lineage>
        <taxon>Bacteria</taxon>
        <taxon>Bacillati</taxon>
        <taxon>Bacillota</taxon>
        <taxon>Bacilli</taxon>
        <taxon>Bacillales</taxon>
        <taxon>Paenibacillaceae</taxon>
        <taxon>Paenibacillus</taxon>
    </lineage>
</organism>
<feature type="domain" description="Methyltransferase" evidence="1">
    <location>
        <begin position="44"/>
        <end position="138"/>
    </location>
</feature>
<sequence length="253" mass="29365">MKPWYEQSFGRDYMVVYRHRNWEIAAKEVRKMAQWLHLPPNAAVLDIGCGMGRHSMALSDAGFEVTGVDLSDTLLDVARQHDHSGKVQWRHGDMRKLPFADASFDATVNLFTSFGYFTLEEDNIQVVKQIRRVLKEGGTFLIDFLNPAYVEQTLEPRTERSDEETGIVIIEERSIKDGWVQKEITLNDPTEPGKPRQYLERVRLYPLQWFEKRLAENGLRLEALYGGYDGDPYDEQNSPRMILMGKCRRRPPL</sequence>
<dbReference type="PANTHER" id="PTHR43591">
    <property type="entry name" value="METHYLTRANSFERASE"/>
    <property type="match status" value="1"/>
</dbReference>
<dbReference type="Gene3D" id="2.20.25.110">
    <property type="entry name" value="S-adenosyl-L-methionine-dependent methyltransferases"/>
    <property type="match status" value="1"/>
</dbReference>
<dbReference type="GO" id="GO:0032259">
    <property type="term" value="P:methylation"/>
    <property type="evidence" value="ECO:0007669"/>
    <property type="project" value="UniProtKB-KW"/>
</dbReference>
<proteinExistence type="predicted"/>
<accession>A0A1A5YSY2</accession>
<keyword evidence="2" id="KW-0808">Transferase</keyword>
<protein>
    <submittedName>
        <fullName evidence="2">SAM-dependent methyltransferase</fullName>
    </submittedName>
</protein>
<dbReference type="OrthoDB" id="9811589at2"/>
<dbReference type="Proteomes" id="UP000092024">
    <property type="component" value="Unassembled WGS sequence"/>
</dbReference>
<keyword evidence="2" id="KW-0489">Methyltransferase</keyword>
<dbReference type="Pfam" id="PF13649">
    <property type="entry name" value="Methyltransf_25"/>
    <property type="match status" value="1"/>
</dbReference>
<dbReference type="AlphaFoldDB" id="A0A1A5YSY2"/>
<dbReference type="STRING" id="1844972.A7K91_09970"/>
<dbReference type="InterPro" id="IPR029063">
    <property type="entry name" value="SAM-dependent_MTases_sf"/>
</dbReference>